<keyword evidence="3" id="KW-1185">Reference proteome</keyword>
<dbReference type="Gene3D" id="3.30.1250.10">
    <property type="entry name" value="Ribosome maturation protein SBDS, N-terminal domain"/>
    <property type="match status" value="1"/>
</dbReference>
<reference evidence="3" key="1">
    <citation type="submission" date="2018-06" db="EMBL/GenBank/DDBJ databases">
        <authorList>
            <person name="Guldener U."/>
        </authorList>
    </citation>
    <scope>NUCLEOTIDE SEQUENCE [LARGE SCALE GENOMIC DNA]</scope>
    <source>
        <strain evidence="3">UTAD17</strain>
    </source>
</reference>
<dbReference type="SUPFAM" id="SSF89895">
    <property type="entry name" value="FYSH domain"/>
    <property type="match status" value="1"/>
</dbReference>
<protein>
    <submittedName>
        <fullName evidence="2">Related to Restriction of telomere capping protein 3</fullName>
    </submittedName>
</protein>
<name>A0A376B5I6_9ASCO</name>
<dbReference type="Proteomes" id="UP000262825">
    <property type="component" value="Unassembled WGS sequence"/>
</dbReference>
<evidence type="ECO:0000313" key="3">
    <source>
        <dbReference type="Proteomes" id="UP000262825"/>
    </source>
</evidence>
<sequence length="112" mass="12576">MSNTNNVKVIFKGKDTDLIVFAENSEILNNFKANPKLSELANVVPVFKIFTTQSGRGTEGAFGEASKSQVENELGKNLTTEEYLFKILKEGKYQQVENLEKNKFSSTNDSKY</sequence>
<dbReference type="OrthoDB" id="2567806at2759"/>
<organism evidence="2 3">
    <name type="scientific">Saccharomycodes ludwigii</name>
    <dbReference type="NCBI Taxonomy" id="36035"/>
    <lineage>
        <taxon>Eukaryota</taxon>
        <taxon>Fungi</taxon>
        <taxon>Dikarya</taxon>
        <taxon>Ascomycota</taxon>
        <taxon>Saccharomycotina</taxon>
        <taxon>Saccharomycetes</taxon>
        <taxon>Saccharomycodales</taxon>
        <taxon>Saccharomycodaceae</taxon>
        <taxon>Saccharomycodes</taxon>
    </lineage>
</organism>
<gene>
    <name evidence="2" type="ORF">SCODWIG_01151</name>
</gene>
<dbReference type="InterPro" id="IPR019783">
    <property type="entry name" value="SDO1/SBDS_N"/>
</dbReference>
<evidence type="ECO:0000259" key="1">
    <source>
        <dbReference type="Pfam" id="PF01172"/>
    </source>
</evidence>
<dbReference type="EMBL" id="UFAJ01000134">
    <property type="protein sequence ID" value="SSD59390.1"/>
    <property type="molecule type" value="Genomic_DNA"/>
</dbReference>
<dbReference type="AlphaFoldDB" id="A0A376B5I6"/>
<dbReference type="Pfam" id="PF01172">
    <property type="entry name" value="SBDS_N"/>
    <property type="match status" value="1"/>
</dbReference>
<evidence type="ECO:0000313" key="2">
    <source>
        <dbReference type="EMBL" id="SSD59390.1"/>
    </source>
</evidence>
<feature type="domain" description="Ribosome maturation protein SDO1/SBDS N-terminal" evidence="1">
    <location>
        <begin position="5"/>
        <end position="98"/>
    </location>
</feature>
<dbReference type="VEuPathDB" id="FungiDB:SCODWIG_01151"/>
<proteinExistence type="predicted"/>
<accession>A0A376B5I6</accession>
<dbReference type="InterPro" id="IPR036786">
    <property type="entry name" value="Ribosome_mat_SBDS_N_sf"/>
</dbReference>